<dbReference type="Proteomes" id="UP001153461">
    <property type="component" value="Unassembled WGS sequence"/>
</dbReference>
<accession>A0A9W4HRH5</accession>
<dbReference type="EMBL" id="CAJVNV010000192">
    <property type="protein sequence ID" value="CAG8102363.1"/>
    <property type="molecule type" value="Genomic_DNA"/>
</dbReference>
<gene>
    <name evidence="1" type="ORF">PNAL_LOCUS4731</name>
</gene>
<protein>
    <submittedName>
        <fullName evidence="1">Uncharacterized protein</fullName>
    </submittedName>
</protein>
<comment type="caution">
    <text evidence="1">The sequence shown here is derived from an EMBL/GenBank/DDBJ whole genome shotgun (WGS) entry which is preliminary data.</text>
</comment>
<dbReference type="AlphaFoldDB" id="A0A9W4HRH5"/>
<sequence length="52" mass="5924">MDFFPSLGLVLCGCVEMWVCPSRLQKARSCSTRQPVEAWPQVVNTQFPNLRP</sequence>
<evidence type="ECO:0000313" key="2">
    <source>
        <dbReference type="Proteomes" id="UP001153461"/>
    </source>
</evidence>
<evidence type="ECO:0000313" key="1">
    <source>
        <dbReference type="EMBL" id="CAG8102363.1"/>
    </source>
</evidence>
<reference evidence="1" key="1">
    <citation type="submission" date="2021-07" db="EMBL/GenBank/DDBJ databases">
        <authorList>
            <person name="Branca A.L. A."/>
        </authorList>
    </citation>
    <scope>NUCLEOTIDE SEQUENCE</scope>
</reference>
<name>A0A9W4HRH5_PENNA</name>
<organism evidence="1 2">
    <name type="scientific">Penicillium nalgiovense</name>
    <dbReference type="NCBI Taxonomy" id="60175"/>
    <lineage>
        <taxon>Eukaryota</taxon>
        <taxon>Fungi</taxon>
        <taxon>Dikarya</taxon>
        <taxon>Ascomycota</taxon>
        <taxon>Pezizomycotina</taxon>
        <taxon>Eurotiomycetes</taxon>
        <taxon>Eurotiomycetidae</taxon>
        <taxon>Eurotiales</taxon>
        <taxon>Aspergillaceae</taxon>
        <taxon>Penicillium</taxon>
    </lineage>
</organism>
<proteinExistence type="predicted"/>
<dbReference type="OrthoDB" id="14446at2759"/>